<dbReference type="Pfam" id="PF16344">
    <property type="entry name" value="FecR_C"/>
    <property type="match status" value="1"/>
</dbReference>
<dbReference type="GO" id="GO:0016989">
    <property type="term" value="F:sigma factor antagonist activity"/>
    <property type="evidence" value="ECO:0007669"/>
    <property type="project" value="TreeGrafter"/>
</dbReference>
<keyword evidence="5" id="KW-1185">Reference proteome</keyword>
<dbReference type="OrthoDB" id="645173at2"/>
<reference evidence="4 5" key="1">
    <citation type="submission" date="2015-11" db="EMBL/GenBank/DDBJ databases">
        <title>Sequence of Pedobacter ginsenosidimutans.</title>
        <authorList>
            <person name="Carson E."/>
            <person name="Keyser V."/>
            <person name="Newman J."/>
            <person name="Miller J."/>
        </authorList>
    </citation>
    <scope>NUCLEOTIDE SEQUENCE [LARGE SCALE GENOMIC DNA]</scope>
    <source>
        <strain evidence="4 5">KACC 14530</strain>
    </source>
</reference>
<dbReference type="Gene3D" id="3.55.50.30">
    <property type="match status" value="1"/>
</dbReference>
<proteinExistence type="predicted"/>
<gene>
    <name evidence="4" type="ORF">ASU31_19665</name>
</gene>
<feature type="domain" description="FecR protein" evidence="2">
    <location>
        <begin position="120"/>
        <end position="210"/>
    </location>
</feature>
<evidence type="ECO:0008006" key="6">
    <source>
        <dbReference type="Google" id="ProtNLM"/>
    </source>
</evidence>
<evidence type="ECO:0000256" key="1">
    <source>
        <dbReference type="SAM" id="Phobius"/>
    </source>
</evidence>
<dbReference type="Gene3D" id="2.60.120.1440">
    <property type="match status" value="1"/>
</dbReference>
<comment type="caution">
    <text evidence="4">The sequence shown here is derived from an EMBL/GenBank/DDBJ whole genome shotgun (WGS) entry which is preliminary data.</text>
</comment>
<protein>
    <recommendedName>
        <fullName evidence="6">FecR protein domain-containing protein</fullName>
    </recommendedName>
</protein>
<dbReference type="Pfam" id="PF04773">
    <property type="entry name" value="FecR"/>
    <property type="match status" value="1"/>
</dbReference>
<evidence type="ECO:0000313" key="4">
    <source>
        <dbReference type="EMBL" id="KRT14392.1"/>
    </source>
</evidence>
<keyword evidence="1" id="KW-1133">Transmembrane helix</keyword>
<feature type="transmembrane region" description="Helical" evidence="1">
    <location>
        <begin position="73"/>
        <end position="95"/>
    </location>
</feature>
<evidence type="ECO:0000313" key="5">
    <source>
        <dbReference type="Proteomes" id="UP000051950"/>
    </source>
</evidence>
<dbReference type="STRING" id="687842.ASU31_19665"/>
<accession>A0A0T5VKJ7</accession>
<dbReference type="PANTHER" id="PTHR30273:SF2">
    <property type="entry name" value="PROTEIN FECR"/>
    <property type="match status" value="1"/>
</dbReference>
<dbReference type="InterPro" id="IPR012373">
    <property type="entry name" value="Ferrdict_sens_TM"/>
</dbReference>
<dbReference type="PIRSF" id="PIRSF018266">
    <property type="entry name" value="FecR"/>
    <property type="match status" value="1"/>
</dbReference>
<dbReference type="PANTHER" id="PTHR30273">
    <property type="entry name" value="PERIPLASMIC SIGNAL SENSOR AND SIGMA FACTOR ACTIVATOR FECR-RELATED"/>
    <property type="match status" value="1"/>
</dbReference>
<evidence type="ECO:0000259" key="2">
    <source>
        <dbReference type="Pfam" id="PF04773"/>
    </source>
</evidence>
<keyword evidence="1" id="KW-0472">Membrane</keyword>
<dbReference type="EMBL" id="LMZQ01000019">
    <property type="protein sequence ID" value="KRT14392.1"/>
    <property type="molecule type" value="Genomic_DNA"/>
</dbReference>
<evidence type="ECO:0000259" key="3">
    <source>
        <dbReference type="Pfam" id="PF16344"/>
    </source>
</evidence>
<dbReference type="InterPro" id="IPR006860">
    <property type="entry name" value="FecR"/>
</dbReference>
<feature type="domain" description="Protein FecR C-terminal" evidence="3">
    <location>
        <begin position="269"/>
        <end position="336"/>
    </location>
</feature>
<keyword evidence="1" id="KW-0812">Transmembrane</keyword>
<dbReference type="Proteomes" id="UP000051950">
    <property type="component" value="Unassembled WGS sequence"/>
</dbReference>
<dbReference type="AlphaFoldDB" id="A0A0T5VKJ7"/>
<dbReference type="RefSeq" id="WP_057933981.1">
    <property type="nucleotide sequence ID" value="NZ_LMZQ01000019.1"/>
</dbReference>
<name>A0A0T5VKJ7_9SPHI</name>
<organism evidence="4 5">
    <name type="scientific">Pedobacter ginsenosidimutans</name>
    <dbReference type="NCBI Taxonomy" id="687842"/>
    <lineage>
        <taxon>Bacteria</taxon>
        <taxon>Pseudomonadati</taxon>
        <taxon>Bacteroidota</taxon>
        <taxon>Sphingobacteriia</taxon>
        <taxon>Sphingobacteriales</taxon>
        <taxon>Sphingobacteriaceae</taxon>
        <taxon>Pedobacter</taxon>
    </lineage>
</organism>
<sequence>MDQKSFYDLLSRYENGNCTEAEKLWVDKWYHNLNSRNFKDLSSTALEEMQANTWLNINNIERKSTTALKVKRLWPKFAVAAAILVAFFIAGLYLMRYNHAEQSFIDENEGLNLISKTNDTDHSIVIALSDESTATLKPQANIIYPKVFAANKRMVYLKGTAFFSVSKNPKRPFYVYNQKLVVRVLGTSFWVKSSTDKLPAQVAVRTGKVQVEENQKNSLFTFAKEKLAKPILLTPNQKGVFSDHQLNKTLVSRPIPLAEAYNIPTSLSYNFKEESIKEIFKTLSEAYGIEIKSDNEQISTYTFTGDLSKKGLYEQLDLICGTISSKYYIQGTTIVVSNKN</sequence>
<dbReference type="InterPro" id="IPR032508">
    <property type="entry name" value="FecR_C"/>
</dbReference>